<dbReference type="GO" id="GO:0005886">
    <property type="term" value="C:plasma membrane"/>
    <property type="evidence" value="ECO:0007669"/>
    <property type="project" value="UniProtKB-SubCell"/>
</dbReference>
<evidence type="ECO:0000256" key="1">
    <source>
        <dbReference type="ARBA" id="ARBA00004651"/>
    </source>
</evidence>
<evidence type="ECO:0000313" key="7">
    <source>
        <dbReference type="EMBL" id="MSU01432.1"/>
    </source>
</evidence>
<keyword evidence="4 6" id="KW-1133">Transmembrane helix</keyword>
<keyword evidence="3 6" id="KW-0812">Transmembrane</keyword>
<dbReference type="RefSeq" id="WP_154439849.1">
    <property type="nucleotide sequence ID" value="NZ_JAHLPJ010000001.1"/>
</dbReference>
<keyword evidence="2" id="KW-1003">Cell membrane</keyword>
<feature type="transmembrane region" description="Helical" evidence="6">
    <location>
        <begin position="89"/>
        <end position="109"/>
    </location>
</feature>
<comment type="subcellular location">
    <subcellularLocation>
        <location evidence="1">Cell membrane</location>
        <topology evidence="1">Multi-pass membrane protein</topology>
    </subcellularLocation>
</comment>
<feature type="transmembrane region" description="Helical" evidence="6">
    <location>
        <begin position="62"/>
        <end position="83"/>
    </location>
</feature>
<evidence type="ECO:0000256" key="2">
    <source>
        <dbReference type="ARBA" id="ARBA00022475"/>
    </source>
</evidence>
<organism evidence="7 8">
    <name type="scientific">Tissierella pigra</name>
    <dbReference type="NCBI Taxonomy" id="2607614"/>
    <lineage>
        <taxon>Bacteria</taxon>
        <taxon>Bacillati</taxon>
        <taxon>Bacillota</taxon>
        <taxon>Tissierellia</taxon>
        <taxon>Tissierellales</taxon>
        <taxon>Tissierellaceae</taxon>
        <taxon>Tissierella</taxon>
    </lineage>
</organism>
<dbReference type="AlphaFoldDB" id="A0A6N7XKX0"/>
<proteinExistence type="predicted"/>
<keyword evidence="8" id="KW-1185">Reference proteome</keyword>
<sequence length="178" mass="20221">MEKQHKKIKLPGMRVIKTVISVYICFLLSFVRKGLPFYSVIAAILCMQSDHANSFEVGKSRIVGTLIGGVYGFLSIILINFLEIELFNWIHYLLLSLFLIPIIYTNVFLKWASSTYISCVVFLSITVSHGGDIAPMYFALHRVIDTLIGIGVSLIVNLAIQKKYLQIILDFFKKKQEI</sequence>
<evidence type="ECO:0000256" key="3">
    <source>
        <dbReference type="ARBA" id="ARBA00022692"/>
    </source>
</evidence>
<dbReference type="EMBL" id="VUNQ01000014">
    <property type="protein sequence ID" value="MSU01432.1"/>
    <property type="molecule type" value="Genomic_DNA"/>
</dbReference>
<accession>A0A6N7XKX0</accession>
<feature type="transmembrane region" description="Helical" evidence="6">
    <location>
        <begin position="12"/>
        <end position="31"/>
    </location>
</feature>
<gene>
    <name evidence="7" type="ORF">FYJ83_08135</name>
</gene>
<evidence type="ECO:0000313" key="8">
    <source>
        <dbReference type="Proteomes" id="UP000469523"/>
    </source>
</evidence>
<evidence type="ECO:0000256" key="6">
    <source>
        <dbReference type="SAM" id="Phobius"/>
    </source>
</evidence>
<dbReference type="InterPro" id="IPR010343">
    <property type="entry name" value="ArAE_1"/>
</dbReference>
<keyword evidence="5 6" id="KW-0472">Membrane</keyword>
<name>A0A6N7XKX0_9FIRM</name>
<dbReference type="Pfam" id="PF06081">
    <property type="entry name" value="ArAE_1"/>
    <property type="match status" value="1"/>
</dbReference>
<protein>
    <submittedName>
        <fullName evidence="7">FUSC family protein</fullName>
    </submittedName>
</protein>
<reference evidence="7 8" key="1">
    <citation type="submission" date="2019-09" db="EMBL/GenBank/DDBJ databases">
        <title>In-depth cultivation of the pig gut microbiome towards novel bacterial diversity and tailored functional studies.</title>
        <authorList>
            <person name="Wylensek D."/>
            <person name="Hitch T.C.A."/>
            <person name="Clavel T."/>
        </authorList>
    </citation>
    <scope>NUCLEOTIDE SEQUENCE [LARGE SCALE GENOMIC DNA]</scope>
    <source>
        <strain evidence="7 8">WCA3-693-APC-4?</strain>
    </source>
</reference>
<feature type="transmembrane region" description="Helical" evidence="6">
    <location>
        <begin position="143"/>
        <end position="160"/>
    </location>
</feature>
<comment type="caution">
    <text evidence="7">The sequence shown here is derived from an EMBL/GenBank/DDBJ whole genome shotgun (WGS) entry which is preliminary data.</text>
</comment>
<evidence type="ECO:0000256" key="4">
    <source>
        <dbReference type="ARBA" id="ARBA00022989"/>
    </source>
</evidence>
<dbReference type="Proteomes" id="UP000469523">
    <property type="component" value="Unassembled WGS sequence"/>
</dbReference>
<evidence type="ECO:0000256" key="5">
    <source>
        <dbReference type="ARBA" id="ARBA00023136"/>
    </source>
</evidence>